<feature type="compositionally biased region" description="Low complexity" evidence="1">
    <location>
        <begin position="139"/>
        <end position="151"/>
    </location>
</feature>
<proteinExistence type="predicted"/>
<feature type="region of interest" description="Disordered" evidence="1">
    <location>
        <begin position="127"/>
        <end position="158"/>
    </location>
</feature>
<organism evidence="2 3">
    <name type="scientific">Laodelphax striatellus</name>
    <name type="common">Small brown planthopper</name>
    <name type="synonym">Delphax striatella</name>
    <dbReference type="NCBI Taxonomy" id="195883"/>
    <lineage>
        <taxon>Eukaryota</taxon>
        <taxon>Metazoa</taxon>
        <taxon>Ecdysozoa</taxon>
        <taxon>Arthropoda</taxon>
        <taxon>Hexapoda</taxon>
        <taxon>Insecta</taxon>
        <taxon>Pterygota</taxon>
        <taxon>Neoptera</taxon>
        <taxon>Paraneoptera</taxon>
        <taxon>Hemiptera</taxon>
        <taxon>Auchenorrhyncha</taxon>
        <taxon>Fulgoroidea</taxon>
        <taxon>Delphacidae</taxon>
        <taxon>Criomorphinae</taxon>
        <taxon>Laodelphax</taxon>
    </lineage>
</organism>
<evidence type="ECO:0000313" key="3">
    <source>
        <dbReference type="Proteomes" id="UP000291343"/>
    </source>
</evidence>
<reference evidence="2 3" key="1">
    <citation type="journal article" date="2017" name="Gigascience">
        <title>Genome sequence of the small brown planthopper, Laodelphax striatellus.</title>
        <authorList>
            <person name="Zhu J."/>
            <person name="Jiang F."/>
            <person name="Wang X."/>
            <person name="Yang P."/>
            <person name="Bao Y."/>
            <person name="Zhao W."/>
            <person name="Wang W."/>
            <person name="Lu H."/>
            <person name="Wang Q."/>
            <person name="Cui N."/>
            <person name="Li J."/>
            <person name="Chen X."/>
            <person name="Luo L."/>
            <person name="Yu J."/>
            <person name="Kang L."/>
            <person name="Cui F."/>
        </authorList>
    </citation>
    <scope>NUCLEOTIDE SEQUENCE [LARGE SCALE GENOMIC DNA]</scope>
    <source>
        <strain evidence="2">Lst14</strain>
    </source>
</reference>
<dbReference type="OrthoDB" id="10662020at2759"/>
<feature type="region of interest" description="Disordered" evidence="1">
    <location>
        <begin position="45"/>
        <end position="75"/>
    </location>
</feature>
<protein>
    <submittedName>
        <fullName evidence="2">Uncharacterized protein</fullName>
    </submittedName>
</protein>
<dbReference type="EMBL" id="QKKF02016774">
    <property type="protein sequence ID" value="RZF41545.1"/>
    <property type="molecule type" value="Genomic_DNA"/>
</dbReference>
<name>A0A482X6K0_LAOST</name>
<evidence type="ECO:0000256" key="1">
    <source>
        <dbReference type="SAM" id="MobiDB-lite"/>
    </source>
</evidence>
<accession>A0A482X6K0</accession>
<keyword evidence="3" id="KW-1185">Reference proteome</keyword>
<dbReference type="Proteomes" id="UP000291343">
    <property type="component" value="Unassembled WGS sequence"/>
</dbReference>
<dbReference type="InParanoid" id="A0A482X6K0"/>
<feature type="compositionally biased region" description="Basic residues" evidence="1">
    <location>
        <begin position="55"/>
        <end position="75"/>
    </location>
</feature>
<sequence length="234" mass="26341">MTKGQNPPLSLRLPPRHCCHPWPPQQQPPVCHHLLQLWQSAPLRTANSPGCGQRHTLRRGISPRHRPRSHSRRPPRKMMREVTFLADMEVKSEDRHDQPPQPTSALIKLTVGDVIQEVLFLADMEVEPGDQSGEPPHEAATAANQASATPTQGTSSRCNRFAATPFNRSRILYKPFNKPGVAKKRGGRPRFKVMGPDGKWKWQRSKQPWVDSIEVSVFGPEGCLILAPSQFFHV</sequence>
<dbReference type="AlphaFoldDB" id="A0A482X6K0"/>
<comment type="caution">
    <text evidence="2">The sequence shown here is derived from an EMBL/GenBank/DDBJ whole genome shotgun (WGS) entry which is preliminary data.</text>
</comment>
<gene>
    <name evidence="2" type="ORF">LSTR_LSTR000259</name>
</gene>
<evidence type="ECO:0000313" key="2">
    <source>
        <dbReference type="EMBL" id="RZF41545.1"/>
    </source>
</evidence>